<name>A0A8S3RRG1_MYTED</name>
<proteinExistence type="predicted"/>
<protein>
    <recommendedName>
        <fullName evidence="2">DZIP3-like HEPN domain-containing protein</fullName>
    </recommendedName>
</protein>
<dbReference type="OrthoDB" id="6142598at2759"/>
<dbReference type="InterPro" id="IPR041249">
    <property type="entry name" value="HEPN_DZIP3"/>
</dbReference>
<comment type="caution">
    <text evidence="3">The sequence shown here is derived from an EMBL/GenBank/DDBJ whole genome shotgun (WGS) entry which is preliminary data.</text>
</comment>
<feature type="coiled-coil region" evidence="1">
    <location>
        <begin position="91"/>
        <end position="139"/>
    </location>
</feature>
<dbReference type="Gene3D" id="1.20.5.1700">
    <property type="match status" value="1"/>
</dbReference>
<feature type="domain" description="DZIP3-like HEPN" evidence="2">
    <location>
        <begin position="2"/>
        <end position="91"/>
    </location>
</feature>
<dbReference type="Proteomes" id="UP000683360">
    <property type="component" value="Unassembled WGS sequence"/>
</dbReference>
<gene>
    <name evidence="3" type="ORF">MEDL_25109</name>
</gene>
<dbReference type="Pfam" id="PF18738">
    <property type="entry name" value="HEPN_DZIP3"/>
    <property type="match status" value="1"/>
</dbReference>
<keyword evidence="1" id="KW-0175">Coiled coil</keyword>
<keyword evidence="4" id="KW-1185">Reference proteome</keyword>
<dbReference type="AlphaFoldDB" id="A0A8S3RRG1"/>
<accession>A0A8S3RRG1</accession>
<reference evidence="3" key="1">
    <citation type="submission" date="2021-03" db="EMBL/GenBank/DDBJ databases">
        <authorList>
            <person name="Bekaert M."/>
        </authorList>
    </citation>
    <scope>NUCLEOTIDE SEQUENCE</scope>
</reference>
<dbReference type="EMBL" id="CAJPWZ010001252">
    <property type="protein sequence ID" value="CAG2211055.1"/>
    <property type="molecule type" value="Genomic_DNA"/>
</dbReference>
<evidence type="ECO:0000313" key="3">
    <source>
        <dbReference type="EMBL" id="CAG2211055.1"/>
    </source>
</evidence>
<organism evidence="3 4">
    <name type="scientific">Mytilus edulis</name>
    <name type="common">Blue mussel</name>
    <dbReference type="NCBI Taxonomy" id="6550"/>
    <lineage>
        <taxon>Eukaryota</taxon>
        <taxon>Metazoa</taxon>
        <taxon>Spiralia</taxon>
        <taxon>Lophotrochozoa</taxon>
        <taxon>Mollusca</taxon>
        <taxon>Bivalvia</taxon>
        <taxon>Autobranchia</taxon>
        <taxon>Pteriomorphia</taxon>
        <taxon>Mytilida</taxon>
        <taxon>Mytiloidea</taxon>
        <taxon>Mytilidae</taxon>
        <taxon>Mytilinae</taxon>
        <taxon>Mytilus</taxon>
    </lineage>
</organism>
<evidence type="ECO:0000259" key="2">
    <source>
        <dbReference type="Pfam" id="PF18738"/>
    </source>
</evidence>
<sequence length="154" mass="17783">MITLLRNLTNMYPPHGGFDRVPSQNETTPGADLARIKYYRNYLAHLDEGKVECSEFNSAWEIISEAIGRLGGQQLKLECDQLKTKTLDQTNTEIMMDIKRSNDEIKELKESLNSLKQSHEALQDDHAEMTKEIQRLKTCQEDTVPWNVRGKDWT</sequence>
<evidence type="ECO:0000313" key="4">
    <source>
        <dbReference type="Proteomes" id="UP000683360"/>
    </source>
</evidence>
<evidence type="ECO:0000256" key="1">
    <source>
        <dbReference type="SAM" id="Coils"/>
    </source>
</evidence>